<dbReference type="OrthoDB" id="1523398at2"/>
<dbReference type="GO" id="GO:0016491">
    <property type="term" value="F:oxidoreductase activity"/>
    <property type="evidence" value="ECO:0007669"/>
    <property type="project" value="UniProtKB-KW"/>
</dbReference>
<dbReference type="PANTHER" id="PTHR14239">
    <property type="entry name" value="DUDULIN-RELATED"/>
    <property type="match status" value="1"/>
</dbReference>
<dbReference type="SUPFAM" id="SSF51735">
    <property type="entry name" value="NAD(P)-binding Rossmann-fold domains"/>
    <property type="match status" value="1"/>
</dbReference>
<dbReference type="Pfam" id="PF03807">
    <property type="entry name" value="F420_oxidored"/>
    <property type="match status" value="1"/>
</dbReference>
<dbReference type="eggNOG" id="COG2085">
    <property type="taxonomic scope" value="Bacteria"/>
</dbReference>
<protein>
    <submittedName>
        <fullName evidence="3">NADP oxidoreductase coenzyme F420-dependent</fullName>
    </submittedName>
</protein>
<dbReference type="KEGG" id="kra:Krad_2304"/>
<accession>A6WAE6</accession>
<dbReference type="InterPro" id="IPR051267">
    <property type="entry name" value="STEAP_metalloreductase"/>
</dbReference>
<dbReference type="AlphaFoldDB" id="A6WAE6"/>
<evidence type="ECO:0000313" key="3">
    <source>
        <dbReference type="EMBL" id="ABS03785.1"/>
    </source>
</evidence>
<proteinExistence type="predicted"/>
<dbReference type="HOGENOM" id="CLU_076368_0_2_11"/>
<keyword evidence="4" id="KW-1185">Reference proteome</keyword>
<keyword evidence="1" id="KW-0560">Oxidoreductase</keyword>
<dbReference type="InterPro" id="IPR036291">
    <property type="entry name" value="NAD(P)-bd_dom_sf"/>
</dbReference>
<evidence type="ECO:0000256" key="1">
    <source>
        <dbReference type="ARBA" id="ARBA00023002"/>
    </source>
</evidence>
<reference evidence="4" key="1">
    <citation type="journal article" date="2008" name="PLoS ONE">
        <title>Survival in nuclear waste, extreme resistance, and potential applications gleaned from the genome sequence of Kineococcus radiotolerans SRS30216.</title>
        <authorList>
            <person name="Bagwell C.E."/>
            <person name="Bhat S."/>
            <person name="Hawkins G.M."/>
            <person name="Smith B.W."/>
            <person name="Biswas T."/>
            <person name="Hoover T.R."/>
            <person name="Saunders E."/>
            <person name="Han C.S."/>
            <person name="Tsodikov O.V."/>
            <person name="Shimkets L.J."/>
        </authorList>
    </citation>
    <scope>NUCLEOTIDE SEQUENCE [LARGE SCALE GENOMIC DNA]</scope>
    <source>
        <strain evidence="4">ATCC BAA-149 / DSM 14245 / SRS30216</strain>
    </source>
</reference>
<organism evidence="3 4">
    <name type="scientific">Kineococcus radiotolerans (strain ATCC BAA-149 / DSM 14245 / SRS30216)</name>
    <dbReference type="NCBI Taxonomy" id="266940"/>
    <lineage>
        <taxon>Bacteria</taxon>
        <taxon>Bacillati</taxon>
        <taxon>Actinomycetota</taxon>
        <taxon>Actinomycetes</taxon>
        <taxon>Kineosporiales</taxon>
        <taxon>Kineosporiaceae</taxon>
        <taxon>Kineococcus</taxon>
    </lineage>
</organism>
<evidence type="ECO:0000259" key="2">
    <source>
        <dbReference type="Pfam" id="PF03807"/>
    </source>
</evidence>
<sequence>MTVVGIIGSGNIGAQVARRAVSVGYDVAIANSRGPQTLEGLIEELGPRARAVDVEEAARAADVVVVAIPIDKYPQLPADAFAGKVVLDAGNYYPDWNGRFPALDDESTTTAELLQEHLSASHVVKAFSNIAAADITTDGQPAGSPSRRALIIAGDDEAAKEQATRLINAFGFDVVDAGKLAEGWRYQRDTPAYGARLDVDGARRALSEARRYRDM</sequence>
<gene>
    <name evidence="3" type="ordered locus">Krad_2304</name>
</gene>
<feature type="domain" description="Pyrroline-5-carboxylate reductase catalytic N-terminal" evidence="2">
    <location>
        <begin position="4"/>
        <end position="91"/>
    </location>
</feature>
<dbReference type="InterPro" id="IPR028939">
    <property type="entry name" value="P5C_Rdtase_cat_N"/>
</dbReference>
<dbReference type="Proteomes" id="UP000001116">
    <property type="component" value="Chromosome"/>
</dbReference>
<evidence type="ECO:0000313" key="4">
    <source>
        <dbReference type="Proteomes" id="UP000001116"/>
    </source>
</evidence>
<dbReference type="STRING" id="266940.Krad_2304"/>
<dbReference type="EMBL" id="CP000750">
    <property type="protein sequence ID" value="ABS03785.1"/>
    <property type="molecule type" value="Genomic_DNA"/>
</dbReference>
<dbReference type="Gene3D" id="3.40.50.720">
    <property type="entry name" value="NAD(P)-binding Rossmann-like Domain"/>
    <property type="match status" value="1"/>
</dbReference>
<name>A6WAE6_KINRD</name>